<comment type="similarity">
    <text evidence="2">Belongs to the glycosyl hydrolase 29 family.</text>
</comment>
<keyword evidence="5" id="KW-0378">Hydrolase</keyword>
<dbReference type="PRINTS" id="PR00741">
    <property type="entry name" value="GLHYDRLASE29"/>
</dbReference>
<dbReference type="EMBL" id="DVNK01000051">
    <property type="protein sequence ID" value="HIU47283.1"/>
    <property type="molecule type" value="Genomic_DNA"/>
</dbReference>
<dbReference type="GO" id="GO:0016139">
    <property type="term" value="P:glycoside catabolic process"/>
    <property type="evidence" value="ECO:0007669"/>
    <property type="project" value="TreeGrafter"/>
</dbReference>
<protein>
    <recommendedName>
        <fullName evidence="3">alpha-L-fucosidase</fullName>
        <ecNumber evidence="3">3.2.1.51</ecNumber>
    </recommendedName>
</protein>
<dbReference type="InterPro" id="IPR000933">
    <property type="entry name" value="Glyco_hydro_29"/>
</dbReference>
<comment type="caution">
    <text evidence="8">The sequence shown here is derived from an EMBL/GenBank/DDBJ whole genome shotgun (WGS) entry which is preliminary data.</text>
</comment>
<evidence type="ECO:0000313" key="9">
    <source>
        <dbReference type="Proteomes" id="UP000824123"/>
    </source>
</evidence>
<evidence type="ECO:0000256" key="5">
    <source>
        <dbReference type="ARBA" id="ARBA00022801"/>
    </source>
</evidence>
<evidence type="ECO:0000256" key="1">
    <source>
        <dbReference type="ARBA" id="ARBA00004071"/>
    </source>
</evidence>
<dbReference type="InterPro" id="IPR017853">
    <property type="entry name" value="GH"/>
</dbReference>
<reference evidence="8" key="1">
    <citation type="submission" date="2020-10" db="EMBL/GenBank/DDBJ databases">
        <authorList>
            <person name="Gilroy R."/>
        </authorList>
    </citation>
    <scope>NUCLEOTIDE SEQUENCE</scope>
    <source>
        <strain evidence="8">ChiSxjej2B14-8506</strain>
    </source>
</reference>
<dbReference type="PANTHER" id="PTHR10030">
    <property type="entry name" value="ALPHA-L-FUCOSIDASE"/>
    <property type="match status" value="1"/>
</dbReference>
<accession>A0A9D1LSI0</accession>
<dbReference type="Gene3D" id="3.20.20.80">
    <property type="entry name" value="Glycosidases"/>
    <property type="match status" value="1"/>
</dbReference>
<feature type="domain" description="Glycoside hydrolase family 29 N-terminal" evidence="7">
    <location>
        <begin position="3"/>
        <end position="318"/>
    </location>
</feature>
<dbReference type="SMART" id="SM00812">
    <property type="entry name" value="Alpha_L_fucos"/>
    <property type="match status" value="1"/>
</dbReference>
<dbReference type="PIRSF" id="PIRSF001092">
    <property type="entry name" value="Alpha-L-fucosidase"/>
    <property type="match status" value="1"/>
</dbReference>
<evidence type="ECO:0000256" key="4">
    <source>
        <dbReference type="ARBA" id="ARBA00022729"/>
    </source>
</evidence>
<dbReference type="GO" id="GO:0005764">
    <property type="term" value="C:lysosome"/>
    <property type="evidence" value="ECO:0007669"/>
    <property type="project" value="TreeGrafter"/>
</dbReference>
<evidence type="ECO:0000256" key="6">
    <source>
        <dbReference type="ARBA" id="ARBA00023295"/>
    </source>
</evidence>
<sequence>MDSKQWFRQAQFGMMVHWGLYCLPAGEWKGKRMPYIGEWAQAYFRIPNAEYHALANAFNPILFDADEWIRLAADAGMKYIVVTAKHHEGFAMFHSRVSKFNVVDATPFGRDVIYELANACARHGVRLGLYYSQDLDWSEPNGGGYTAGRTWCGGAGVWTNDWDFPDNAHKDYAQCFESKIKPQVTELLTGYGDLCLIWFDTPRTISAAQSQELVDLVHRHQPNCLINSRVGNGLGDYSSTGDNEIPADYKQALYEAPCTLNDTWGYKAFDDNWKSPERVLELKAHLNERGINYLLNVGPDYLGRIPAPACDILREVGRRLGA</sequence>
<organism evidence="8 9">
    <name type="scientific">Candidatus Fimadaptatus faecigallinarum</name>
    <dbReference type="NCBI Taxonomy" id="2840814"/>
    <lineage>
        <taxon>Bacteria</taxon>
        <taxon>Bacillati</taxon>
        <taxon>Bacillota</taxon>
        <taxon>Clostridia</taxon>
        <taxon>Eubacteriales</taxon>
        <taxon>Candidatus Fimadaptatus</taxon>
    </lineage>
</organism>
<dbReference type="EC" id="3.2.1.51" evidence="3"/>
<evidence type="ECO:0000256" key="2">
    <source>
        <dbReference type="ARBA" id="ARBA00007951"/>
    </source>
</evidence>
<evidence type="ECO:0000259" key="7">
    <source>
        <dbReference type="Pfam" id="PF01120"/>
    </source>
</evidence>
<dbReference type="GO" id="GO:0004560">
    <property type="term" value="F:alpha-L-fucosidase activity"/>
    <property type="evidence" value="ECO:0007669"/>
    <property type="project" value="InterPro"/>
</dbReference>
<dbReference type="Proteomes" id="UP000824123">
    <property type="component" value="Unassembled WGS sequence"/>
</dbReference>
<dbReference type="SUPFAM" id="SSF51445">
    <property type="entry name" value="(Trans)glycosidases"/>
    <property type="match status" value="1"/>
</dbReference>
<dbReference type="Pfam" id="PF01120">
    <property type="entry name" value="Alpha_L_fucos"/>
    <property type="match status" value="1"/>
</dbReference>
<evidence type="ECO:0000256" key="3">
    <source>
        <dbReference type="ARBA" id="ARBA00012662"/>
    </source>
</evidence>
<comment type="function">
    <text evidence="1">Alpha-L-fucosidase is responsible for hydrolyzing the alpha-1,6-linked fucose joined to the reducing-end N-acetylglucosamine of the carbohydrate moieties of glycoproteins.</text>
</comment>
<gene>
    <name evidence="8" type="ORF">IAC59_08520</name>
</gene>
<keyword evidence="6" id="KW-0326">Glycosidase</keyword>
<proteinExistence type="inferred from homology"/>
<reference evidence="8" key="2">
    <citation type="journal article" date="2021" name="PeerJ">
        <title>Extensive microbial diversity within the chicken gut microbiome revealed by metagenomics and culture.</title>
        <authorList>
            <person name="Gilroy R."/>
            <person name="Ravi A."/>
            <person name="Getino M."/>
            <person name="Pursley I."/>
            <person name="Horton D.L."/>
            <person name="Alikhan N.F."/>
            <person name="Baker D."/>
            <person name="Gharbi K."/>
            <person name="Hall N."/>
            <person name="Watson M."/>
            <person name="Adriaenssens E.M."/>
            <person name="Foster-Nyarko E."/>
            <person name="Jarju S."/>
            <person name="Secka A."/>
            <person name="Antonio M."/>
            <person name="Oren A."/>
            <person name="Chaudhuri R.R."/>
            <person name="La Ragione R."/>
            <person name="Hildebrand F."/>
            <person name="Pallen M.J."/>
        </authorList>
    </citation>
    <scope>NUCLEOTIDE SEQUENCE</scope>
    <source>
        <strain evidence="8">ChiSxjej2B14-8506</strain>
    </source>
</reference>
<name>A0A9D1LSI0_9FIRM</name>
<keyword evidence="4" id="KW-0732">Signal</keyword>
<dbReference type="AlphaFoldDB" id="A0A9D1LSI0"/>
<dbReference type="GO" id="GO:0006004">
    <property type="term" value="P:fucose metabolic process"/>
    <property type="evidence" value="ECO:0007669"/>
    <property type="project" value="InterPro"/>
</dbReference>
<dbReference type="PANTHER" id="PTHR10030:SF37">
    <property type="entry name" value="ALPHA-L-FUCOSIDASE-RELATED"/>
    <property type="match status" value="1"/>
</dbReference>
<evidence type="ECO:0000313" key="8">
    <source>
        <dbReference type="EMBL" id="HIU47283.1"/>
    </source>
</evidence>
<dbReference type="InterPro" id="IPR016286">
    <property type="entry name" value="FUC_metazoa-typ"/>
</dbReference>
<dbReference type="InterPro" id="IPR057739">
    <property type="entry name" value="Glyco_hydro_29_N"/>
</dbReference>